<dbReference type="Gramene" id="CDY29144">
    <property type="protein sequence ID" value="CDY29144"/>
    <property type="gene ID" value="GSBRNA2T00041992001"/>
</dbReference>
<keyword evidence="3" id="KW-1185">Reference proteome</keyword>
<dbReference type="Proteomes" id="UP000028999">
    <property type="component" value="Unassembled WGS sequence"/>
</dbReference>
<reference evidence="1" key="3">
    <citation type="submission" date="2021-01" db="EMBL/GenBank/DDBJ databases">
        <authorList>
            <consortium name="Genoscope - CEA"/>
            <person name="William W."/>
        </authorList>
    </citation>
    <scope>NUCLEOTIDE SEQUENCE</scope>
</reference>
<dbReference type="EMBL" id="LK032232">
    <property type="protein sequence ID" value="CDY29144.1"/>
    <property type="molecule type" value="Genomic_DNA"/>
</dbReference>
<name>A0A078GVH5_BRANA</name>
<evidence type="ECO:0000313" key="3">
    <source>
        <dbReference type="Proteomes" id="UP000028999"/>
    </source>
</evidence>
<organism evidence="2 3">
    <name type="scientific">Brassica napus</name>
    <name type="common">Rape</name>
    <dbReference type="NCBI Taxonomy" id="3708"/>
    <lineage>
        <taxon>Eukaryota</taxon>
        <taxon>Viridiplantae</taxon>
        <taxon>Streptophyta</taxon>
        <taxon>Embryophyta</taxon>
        <taxon>Tracheophyta</taxon>
        <taxon>Spermatophyta</taxon>
        <taxon>Magnoliopsida</taxon>
        <taxon>eudicotyledons</taxon>
        <taxon>Gunneridae</taxon>
        <taxon>Pentapetalae</taxon>
        <taxon>rosids</taxon>
        <taxon>malvids</taxon>
        <taxon>Brassicales</taxon>
        <taxon>Brassicaceae</taxon>
        <taxon>Brassiceae</taxon>
        <taxon>Brassica</taxon>
    </lineage>
</organism>
<gene>
    <name evidence="2" type="primary">BnaC09g15410D</name>
    <name evidence="1" type="ORF">DARMORV10_C09P22970.1</name>
    <name evidence="2" type="ORF">GSBRNA2T00041992001</name>
</gene>
<dbReference type="PaxDb" id="3708-A0A078GVH5"/>
<dbReference type="EMBL" id="HG994373">
    <property type="protein sequence ID" value="CAF1726522.1"/>
    <property type="molecule type" value="Genomic_DNA"/>
</dbReference>
<dbReference type="AlphaFoldDB" id="A0A078GVH5"/>
<proteinExistence type="predicted"/>
<sequence length="62" mass="7056">MAALTNPSILKIIIWACHSYHYNIILYNITSDITLFRPITVQQNFKLTVSSLGLGSMQIYPK</sequence>
<dbReference type="Proteomes" id="UP001295469">
    <property type="component" value="Chromosome C09"/>
</dbReference>
<evidence type="ECO:0000313" key="1">
    <source>
        <dbReference type="EMBL" id="CAF1726522.1"/>
    </source>
</evidence>
<reference evidence="2" key="2">
    <citation type="submission" date="2014-06" db="EMBL/GenBank/DDBJ databases">
        <authorList>
            <person name="Genoscope - CEA"/>
        </authorList>
    </citation>
    <scope>NUCLEOTIDE SEQUENCE</scope>
</reference>
<reference evidence="2 3" key="1">
    <citation type="journal article" date="2014" name="Science">
        <title>Plant genetics. Early allopolyploid evolution in the post-Neolithic Brassica napus oilseed genome.</title>
        <authorList>
            <person name="Chalhoub B."/>
            <person name="Denoeud F."/>
            <person name="Liu S."/>
            <person name="Parkin I.A."/>
            <person name="Tang H."/>
            <person name="Wang X."/>
            <person name="Chiquet J."/>
            <person name="Belcram H."/>
            <person name="Tong C."/>
            <person name="Samans B."/>
            <person name="Correa M."/>
            <person name="Da Silva C."/>
            <person name="Just J."/>
            <person name="Falentin C."/>
            <person name="Koh C.S."/>
            <person name="Le Clainche I."/>
            <person name="Bernard M."/>
            <person name="Bento P."/>
            <person name="Noel B."/>
            <person name="Labadie K."/>
            <person name="Alberti A."/>
            <person name="Charles M."/>
            <person name="Arnaud D."/>
            <person name="Guo H."/>
            <person name="Daviaud C."/>
            <person name="Alamery S."/>
            <person name="Jabbari K."/>
            <person name="Zhao M."/>
            <person name="Edger P.P."/>
            <person name="Chelaifa H."/>
            <person name="Tack D."/>
            <person name="Lassalle G."/>
            <person name="Mestiri I."/>
            <person name="Schnel N."/>
            <person name="Le Paslier M.C."/>
            <person name="Fan G."/>
            <person name="Renault V."/>
            <person name="Bayer P.E."/>
            <person name="Golicz A.A."/>
            <person name="Manoli S."/>
            <person name="Lee T.H."/>
            <person name="Thi V.H."/>
            <person name="Chalabi S."/>
            <person name="Hu Q."/>
            <person name="Fan C."/>
            <person name="Tollenaere R."/>
            <person name="Lu Y."/>
            <person name="Battail C."/>
            <person name="Shen J."/>
            <person name="Sidebottom C.H."/>
            <person name="Wang X."/>
            <person name="Canaguier A."/>
            <person name="Chauveau A."/>
            <person name="Berard A."/>
            <person name="Deniot G."/>
            <person name="Guan M."/>
            <person name="Liu Z."/>
            <person name="Sun F."/>
            <person name="Lim Y.P."/>
            <person name="Lyons E."/>
            <person name="Town C.D."/>
            <person name="Bancroft I."/>
            <person name="Wang X."/>
            <person name="Meng J."/>
            <person name="Ma J."/>
            <person name="Pires J.C."/>
            <person name="King G.J."/>
            <person name="Brunel D."/>
            <person name="Delourme R."/>
            <person name="Renard M."/>
            <person name="Aury J.M."/>
            <person name="Adams K.L."/>
            <person name="Batley J."/>
            <person name="Snowdon R.J."/>
            <person name="Tost J."/>
            <person name="Edwards D."/>
            <person name="Zhou Y."/>
            <person name="Hua W."/>
            <person name="Sharpe A.G."/>
            <person name="Paterson A.H."/>
            <person name="Guan C."/>
            <person name="Wincker P."/>
        </authorList>
    </citation>
    <scope>NUCLEOTIDE SEQUENCE [LARGE SCALE GENOMIC DNA]</scope>
    <source>
        <strain evidence="3">cv. Darmor-bzh</strain>
    </source>
</reference>
<accession>A0A078GVH5</accession>
<evidence type="ECO:0000313" key="2">
    <source>
        <dbReference type="EMBL" id="CDY29144.1"/>
    </source>
</evidence>
<dbReference type="OMA" id="IIIWACH"/>
<protein>
    <submittedName>
        <fullName evidence="1">(rape) hypothetical protein</fullName>
    </submittedName>
    <submittedName>
        <fullName evidence="2">BnaC09g15410D protein</fullName>
    </submittedName>
</protein>